<feature type="region of interest" description="Disordered" evidence="1">
    <location>
        <begin position="38"/>
        <end position="78"/>
    </location>
</feature>
<dbReference type="AlphaFoldDB" id="A0AAV1JLF7"/>
<protein>
    <submittedName>
        <fullName evidence="2">Uncharacterized protein</fullName>
    </submittedName>
</protein>
<dbReference type="EMBL" id="CAVLEF010000040">
    <property type="protein sequence ID" value="CAK1549701.1"/>
    <property type="molecule type" value="Genomic_DNA"/>
</dbReference>
<evidence type="ECO:0000313" key="2">
    <source>
        <dbReference type="EMBL" id="CAK1549701.1"/>
    </source>
</evidence>
<sequence length="78" mass="8707">MSCKDFLTCKLHLLSYKMMACSYVSANNFKPESAGCWTPPSMDQPGPHHGFRPVPEESTEPALDLTTFKPKPSDEESE</sequence>
<name>A0AAV1JLF7_9NEOP</name>
<dbReference type="Proteomes" id="UP001497472">
    <property type="component" value="Unassembled WGS sequence"/>
</dbReference>
<reference evidence="2 3" key="1">
    <citation type="submission" date="2023-11" db="EMBL/GenBank/DDBJ databases">
        <authorList>
            <person name="Okamura Y."/>
        </authorList>
    </citation>
    <scope>NUCLEOTIDE SEQUENCE [LARGE SCALE GENOMIC DNA]</scope>
</reference>
<organism evidence="2 3">
    <name type="scientific">Leptosia nina</name>
    <dbReference type="NCBI Taxonomy" id="320188"/>
    <lineage>
        <taxon>Eukaryota</taxon>
        <taxon>Metazoa</taxon>
        <taxon>Ecdysozoa</taxon>
        <taxon>Arthropoda</taxon>
        <taxon>Hexapoda</taxon>
        <taxon>Insecta</taxon>
        <taxon>Pterygota</taxon>
        <taxon>Neoptera</taxon>
        <taxon>Endopterygota</taxon>
        <taxon>Lepidoptera</taxon>
        <taxon>Glossata</taxon>
        <taxon>Ditrysia</taxon>
        <taxon>Papilionoidea</taxon>
        <taxon>Pieridae</taxon>
        <taxon>Pierinae</taxon>
        <taxon>Leptosia</taxon>
    </lineage>
</organism>
<proteinExistence type="predicted"/>
<evidence type="ECO:0000313" key="3">
    <source>
        <dbReference type="Proteomes" id="UP001497472"/>
    </source>
</evidence>
<accession>A0AAV1JLF7</accession>
<gene>
    <name evidence="2" type="ORF">LNINA_LOCUS8979</name>
</gene>
<keyword evidence="3" id="KW-1185">Reference proteome</keyword>
<evidence type="ECO:0000256" key="1">
    <source>
        <dbReference type="SAM" id="MobiDB-lite"/>
    </source>
</evidence>
<comment type="caution">
    <text evidence="2">The sequence shown here is derived from an EMBL/GenBank/DDBJ whole genome shotgun (WGS) entry which is preliminary data.</text>
</comment>